<dbReference type="Proteomes" id="UP000199406">
    <property type="component" value="Unassembled WGS sequence"/>
</dbReference>
<evidence type="ECO:0000256" key="1">
    <source>
        <dbReference type="SAM" id="Phobius"/>
    </source>
</evidence>
<sequence length="155" mass="16137">MPEQTPQPRRLADRLFGAVTPAPEARPQQPRPEAPRSVRQAAVVVAGEAAVFVVLAVLLLWLTLTGDPESVPRALAEVVLVGLVAALLGAAAAGLRRLAGWARGPVIALQILFAASGLVAFQAGRPEIGVPALALAAAAVYLLMTPEARLAYLDR</sequence>
<evidence type="ECO:0000313" key="3">
    <source>
        <dbReference type="Proteomes" id="UP000199406"/>
    </source>
</evidence>
<keyword evidence="1" id="KW-0472">Membrane</keyword>
<dbReference type="EMBL" id="FNBT01000003">
    <property type="protein sequence ID" value="SDF40019.1"/>
    <property type="molecule type" value="Genomic_DNA"/>
</dbReference>
<reference evidence="3" key="1">
    <citation type="submission" date="2016-10" db="EMBL/GenBank/DDBJ databases">
        <authorList>
            <person name="Varghese N."/>
            <person name="Submissions S."/>
        </authorList>
    </citation>
    <scope>NUCLEOTIDE SEQUENCE [LARGE SCALE GENOMIC DNA]</scope>
    <source>
        <strain evidence="3">DSM 44268</strain>
    </source>
</reference>
<feature type="transmembrane region" description="Helical" evidence="1">
    <location>
        <begin position="74"/>
        <end position="95"/>
    </location>
</feature>
<protein>
    <submittedName>
        <fullName evidence="2">Uncharacterized protein</fullName>
    </submittedName>
</protein>
<feature type="transmembrane region" description="Helical" evidence="1">
    <location>
        <begin position="107"/>
        <end position="124"/>
    </location>
</feature>
<keyword evidence="1" id="KW-1133">Transmembrane helix</keyword>
<name>A0A1G7KTG3_9ACTN</name>
<organism evidence="2 3">
    <name type="scientific">Blastococcus aurantiacus</name>
    <dbReference type="NCBI Taxonomy" id="1550231"/>
    <lineage>
        <taxon>Bacteria</taxon>
        <taxon>Bacillati</taxon>
        <taxon>Actinomycetota</taxon>
        <taxon>Actinomycetes</taxon>
        <taxon>Geodermatophilales</taxon>
        <taxon>Geodermatophilaceae</taxon>
        <taxon>Blastococcus</taxon>
    </lineage>
</organism>
<dbReference type="AlphaFoldDB" id="A0A1G7KTG3"/>
<accession>A0A1G7KTG3</accession>
<feature type="transmembrane region" description="Helical" evidence="1">
    <location>
        <begin position="41"/>
        <end position="62"/>
    </location>
</feature>
<feature type="transmembrane region" description="Helical" evidence="1">
    <location>
        <begin position="130"/>
        <end position="152"/>
    </location>
</feature>
<keyword evidence="3" id="KW-1185">Reference proteome</keyword>
<evidence type="ECO:0000313" key="2">
    <source>
        <dbReference type="EMBL" id="SDF40019.1"/>
    </source>
</evidence>
<proteinExistence type="predicted"/>
<dbReference type="RefSeq" id="WP_091765490.1">
    <property type="nucleotide sequence ID" value="NZ_FNBT01000003.1"/>
</dbReference>
<dbReference type="STRING" id="1550231.SAMN05660662_2039"/>
<keyword evidence="1" id="KW-0812">Transmembrane</keyword>
<gene>
    <name evidence="2" type="ORF">SAMN05660662_2039</name>
</gene>